<feature type="region of interest" description="Disordered" evidence="1">
    <location>
        <begin position="169"/>
        <end position="274"/>
    </location>
</feature>
<evidence type="ECO:0000313" key="3">
    <source>
        <dbReference type="Proteomes" id="UP000019374"/>
    </source>
</evidence>
<name>T5AQ11_OPHSC</name>
<protein>
    <submittedName>
        <fullName evidence="2">Uncharacterized protein</fullName>
    </submittedName>
</protein>
<evidence type="ECO:0000313" key="2">
    <source>
        <dbReference type="EMBL" id="EQL03827.1"/>
    </source>
</evidence>
<feature type="region of interest" description="Disordered" evidence="1">
    <location>
        <begin position="323"/>
        <end position="352"/>
    </location>
</feature>
<dbReference type="HOGENOM" id="CLU_011578_0_0_1"/>
<feature type="compositionally biased region" description="Basic and acidic residues" evidence="1">
    <location>
        <begin position="323"/>
        <end position="342"/>
    </location>
</feature>
<dbReference type="EMBL" id="KE652191">
    <property type="protein sequence ID" value="EQL03827.1"/>
    <property type="molecule type" value="Genomic_DNA"/>
</dbReference>
<accession>T5AQ11</accession>
<dbReference type="AlphaFoldDB" id="T5AQ11"/>
<feature type="compositionally biased region" description="Polar residues" evidence="1">
    <location>
        <begin position="619"/>
        <end position="631"/>
    </location>
</feature>
<evidence type="ECO:0000256" key="1">
    <source>
        <dbReference type="SAM" id="MobiDB-lite"/>
    </source>
</evidence>
<feature type="region of interest" description="Disordered" evidence="1">
    <location>
        <begin position="866"/>
        <end position="901"/>
    </location>
</feature>
<feature type="region of interest" description="Disordered" evidence="1">
    <location>
        <begin position="619"/>
        <end position="665"/>
    </location>
</feature>
<proteinExistence type="predicted"/>
<organism evidence="2 3">
    <name type="scientific">Ophiocordyceps sinensis (strain Co18 / CGMCC 3.14243)</name>
    <name type="common">Yarsagumba caterpillar fungus</name>
    <name type="synonym">Hirsutella sinensis</name>
    <dbReference type="NCBI Taxonomy" id="911162"/>
    <lineage>
        <taxon>Eukaryota</taxon>
        <taxon>Fungi</taxon>
        <taxon>Dikarya</taxon>
        <taxon>Ascomycota</taxon>
        <taxon>Pezizomycotina</taxon>
        <taxon>Sordariomycetes</taxon>
        <taxon>Hypocreomycetidae</taxon>
        <taxon>Hypocreales</taxon>
        <taxon>Ophiocordycipitaceae</taxon>
        <taxon>Ophiocordyceps</taxon>
    </lineage>
</organism>
<feature type="compositionally biased region" description="Basic and acidic residues" evidence="1">
    <location>
        <begin position="886"/>
        <end position="896"/>
    </location>
</feature>
<dbReference type="eggNOG" id="ENOG502SRDH">
    <property type="taxonomic scope" value="Eukaryota"/>
</dbReference>
<dbReference type="OrthoDB" id="3946750at2759"/>
<sequence>MSPATATPASRLRLACCMVRPSPRPSLLSIHTLGTEVAGHYQQARGFRLGPWSTSGHVHVRRRQHALRYRYMESLNRYLNGSIDSSIPDCMSASRSWRVHRSPNDGAYANMDDIKSWSDDISGLRPSNATDRVEAESLDHLYAPTGGASKQHSPWVSFHYIRKYLLKRPRPPDATSKSDLDAPTSKRVQEDFIDPITNRRVRKPTTTTAAASAFSPGSRTHKGLDGNTPDEWRESKGSPQHASQNENSIYDAQRNYSGDKPNGRLAPLQPSGKDTWKNLADLAKYKPVSATESRTEPGKPSKELFKGYDDLERVRIGLRNKPDDICKPVLKEPSKNSPDLDKYGPVYFNEPDGRQDWTAEEVSSQNEALDQYKKLHQYKVPFVVDDAILAAHEQGQQIFAPKAEPISTKMEVPCDGPAQQYTDLGKYGPVYWNEPDVFRSSNQSLGIGSHYSVTEPASRLAPSRGADSVGRCNEPASKVYTSLSRDGFEAHRKSTESCSDAAASNRTIIDANRPSRSPTVDLLDQDCDESDRVHGGLPEAGRDSGDFKTGADIRADVLRRARNDKERAELQQAKSEHDLNWDATSKDAQDALKQLKMKTERSLTGNYVRDFPQDLAASWSTANSPSTTTLVPKNGSEGAQPAAAFSATPNIERDGAEPSSMDESFPSEETRLEPFLDGQPGRSWATTATSRLNKQDVEEDLYSKVPQGLETSYVRECGGQTTSPLQAKHYEVKTAAEPKDAPTGGGRSVSYRVLAYDAATGTLSMAETTSGVEDMQTWASPAAVLPRLSSPSKFLAHFARLDEQGYEIVAGGGDVLVFGKVRAASRGQPSESLRAEKAPAKPIDVMGKPVTGNFASPTGFVNYDGPAGLDESTPSPGFQRSEGVAGEERRGGMHDGRGRKRGFGRKLVMGTVWVTGIAYAAGVLGEYFATGGADGRGPRGF</sequence>
<gene>
    <name evidence="2" type="ORF">OCS_00465</name>
</gene>
<feature type="compositionally biased region" description="Polar residues" evidence="1">
    <location>
        <begin position="237"/>
        <end position="256"/>
    </location>
</feature>
<reference evidence="2 3" key="1">
    <citation type="journal article" date="2013" name="Chin. Sci. Bull.">
        <title>Genome survey uncovers the secrets of sex and lifestyle in caterpillar fungus.</title>
        <authorList>
            <person name="Hu X."/>
            <person name="Zhang Y."/>
            <person name="Xiao G."/>
            <person name="Zheng P."/>
            <person name="Xia Y."/>
            <person name="Zhang X."/>
            <person name="St Leger R.J."/>
            <person name="Liu X."/>
            <person name="Wang C."/>
        </authorList>
    </citation>
    <scope>NUCLEOTIDE SEQUENCE [LARGE SCALE GENOMIC DNA]</scope>
    <source>
        <strain evidence="3">Co18 / CGMCC 3.14243</strain>
        <tissue evidence="2">Fruit-body</tissue>
    </source>
</reference>
<dbReference type="Proteomes" id="UP000019374">
    <property type="component" value="Unassembled WGS sequence"/>
</dbReference>